<reference evidence="14" key="1">
    <citation type="journal article" date="2020" name="Stud. Mycol.">
        <title>101 Dothideomycetes genomes: a test case for predicting lifestyles and emergence of pathogens.</title>
        <authorList>
            <person name="Haridas S."/>
            <person name="Albert R."/>
            <person name="Binder M."/>
            <person name="Bloem J."/>
            <person name="Labutti K."/>
            <person name="Salamov A."/>
            <person name="Andreopoulos B."/>
            <person name="Baker S."/>
            <person name="Barry K."/>
            <person name="Bills G."/>
            <person name="Bluhm B."/>
            <person name="Cannon C."/>
            <person name="Castanera R."/>
            <person name="Culley D."/>
            <person name="Daum C."/>
            <person name="Ezra D."/>
            <person name="Gonzalez J."/>
            <person name="Henrissat B."/>
            <person name="Kuo A."/>
            <person name="Liang C."/>
            <person name="Lipzen A."/>
            <person name="Lutzoni F."/>
            <person name="Magnuson J."/>
            <person name="Mondo S."/>
            <person name="Nolan M."/>
            <person name="Ohm R."/>
            <person name="Pangilinan J."/>
            <person name="Park H.-J."/>
            <person name="Ramirez L."/>
            <person name="Alfaro M."/>
            <person name="Sun H."/>
            <person name="Tritt A."/>
            <person name="Yoshinaga Y."/>
            <person name="Zwiers L.-H."/>
            <person name="Turgeon B."/>
            <person name="Goodwin S."/>
            <person name="Spatafora J."/>
            <person name="Crous P."/>
            <person name="Grigoriev I."/>
        </authorList>
    </citation>
    <scope>NUCLEOTIDE SEQUENCE</scope>
    <source>
        <strain evidence="14">ATCC 74209</strain>
    </source>
</reference>
<keyword evidence="10 12" id="KW-1133">Transmembrane helix</keyword>
<dbReference type="Pfam" id="PF04188">
    <property type="entry name" value="Mannosyl_trans2"/>
    <property type="match status" value="1"/>
</dbReference>
<feature type="transmembrane region" description="Helical" evidence="12">
    <location>
        <begin position="228"/>
        <end position="247"/>
    </location>
</feature>
<feature type="transmembrane region" description="Helical" evidence="12">
    <location>
        <begin position="117"/>
        <end position="140"/>
    </location>
</feature>
<dbReference type="GO" id="GO:0005789">
    <property type="term" value="C:endoplasmic reticulum membrane"/>
    <property type="evidence" value="ECO:0007669"/>
    <property type="project" value="UniProtKB-SubCell"/>
</dbReference>
<evidence type="ECO:0000256" key="4">
    <source>
        <dbReference type="ARBA" id="ARBA00013795"/>
    </source>
</evidence>
<dbReference type="GO" id="GO:0004376">
    <property type="term" value="F:GPI mannosyltransferase activity"/>
    <property type="evidence" value="ECO:0007669"/>
    <property type="project" value="InterPro"/>
</dbReference>
<keyword evidence="6 12" id="KW-0328">Glycosyltransferase</keyword>
<keyword evidence="15" id="KW-1185">Reference proteome</keyword>
<dbReference type="PANTHER" id="PTHR12468">
    <property type="entry name" value="GPI MANNOSYLTRANSFERASE 2"/>
    <property type="match status" value="1"/>
</dbReference>
<feature type="transmembrane region" description="Helical" evidence="12">
    <location>
        <begin position="319"/>
        <end position="339"/>
    </location>
</feature>
<dbReference type="InterPro" id="IPR007315">
    <property type="entry name" value="PIG-V/Gpi18"/>
</dbReference>
<dbReference type="EMBL" id="ML993888">
    <property type="protein sequence ID" value="KAF2203971.1"/>
    <property type="molecule type" value="Genomic_DNA"/>
</dbReference>
<feature type="signal peptide" evidence="13">
    <location>
        <begin position="1"/>
        <end position="27"/>
    </location>
</feature>
<dbReference type="AlphaFoldDB" id="A0A9P4JQZ7"/>
<evidence type="ECO:0000256" key="5">
    <source>
        <dbReference type="ARBA" id="ARBA00022502"/>
    </source>
</evidence>
<evidence type="ECO:0000313" key="14">
    <source>
        <dbReference type="EMBL" id="KAF2203971.1"/>
    </source>
</evidence>
<dbReference type="GO" id="GO:0006506">
    <property type="term" value="P:GPI anchor biosynthetic process"/>
    <property type="evidence" value="ECO:0007669"/>
    <property type="project" value="UniProtKB-KW"/>
</dbReference>
<evidence type="ECO:0000313" key="15">
    <source>
        <dbReference type="Proteomes" id="UP000799536"/>
    </source>
</evidence>
<evidence type="ECO:0000256" key="10">
    <source>
        <dbReference type="ARBA" id="ARBA00022989"/>
    </source>
</evidence>
<name>A0A9P4JQZ7_9PLEO</name>
<evidence type="ECO:0000256" key="7">
    <source>
        <dbReference type="ARBA" id="ARBA00022679"/>
    </source>
</evidence>
<dbReference type="EC" id="2.4.1.-" evidence="12"/>
<evidence type="ECO:0000256" key="8">
    <source>
        <dbReference type="ARBA" id="ARBA00022692"/>
    </source>
</evidence>
<comment type="pathway">
    <text evidence="2 12">Glycolipid biosynthesis; glycosylphosphatidylinositol-anchor biosynthesis.</text>
</comment>
<keyword evidence="8 12" id="KW-0812">Transmembrane</keyword>
<dbReference type="GO" id="GO:0000009">
    <property type="term" value="F:alpha-1,6-mannosyltransferase activity"/>
    <property type="evidence" value="ECO:0007669"/>
    <property type="project" value="InterPro"/>
</dbReference>
<evidence type="ECO:0000256" key="6">
    <source>
        <dbReference type="ARBA" id="ARBA00022676"/>
    </source>
</evidence>
<dbReference type="PANTHER" id="PTHR12468:SF2">
    <property type="entry name" value="GPI MANNOSYLTRANSFERASE 2"/>
    <property type="match status" value="1"/>
</dbReference>
<dbReference type="GO" id="GO:0031501">
    <property type="term" value="C:mannosyltransferase complex"/>
    <property type="evidence" value="ECO:0007669"/>
    <property type="project" value="TreeGrafter"/>
</dbReference>
<feature type="chain" id="PRO_5040368657" description="GPI mannosyltransferase 2" evidence="13">
    <location>
        <begin position="28"/>
        <end position="449"/>
    </location>
</feature>
<evidence type="ECO:0000256" key="9">
    <source>
        <dbReference type="ARBA" id="ARBA00022824"/>
    </source>
</evidence>
<protein>
    <recommendedName>
        <fullName evidence="4 12">GPI mannosyltransferase 2</fullName>
        <ecNumber evidence="12">2.4.1.-</ecNumber>
    </recommendedName>
</protein>
<evidence type="ECO:0000256" key="1">
    <source>
        <dbReference type="ARBA" id="ARBA00004477"/>
    </source>
</evidence>
<sequence length="449" mass="50759">MPYKFPLTSLTLIFLAWKCLLLLLTVAGPGPGYDTSSLILYTSNLPPKQRHPLFHSLGAIERLPLRLFRWDALYFVKAAQRGYVYEQEWAFSRTYSSFIGSLAPWFAHRAGTTLQSYIWAGVVTSTFCHYLSVLVLHRLVISVSNDGPDSRTPFVTAVLHILSPAGLFLSSPYTESLFSLLSFSGMLFYSLSKETPSVRCHTILQDCYMLASGILFAAATLIRGNGLLNGLVYLYDVALLLPAIFTFRLDLNLFRRITITSMAGIFVGIGFIGPQILGYRHFCVKSQYHQEVRPWCSDMLPSVYSWVQSNYWNVGFLRYWSLSNLPLFFLAVPMLWLLFQSSTAILQGHYDVDSKQGSSNDITYTKLPQLVLPQLVLATMAITNFHVQIINRVASGCPLWYIMIAKWLIDGDASRSTETLEPLTQWAIRWMVIYAIIQGILFSDFLPPA</sequence>
<organism evidence="14 15">
    <name type="scientific">Delitschia confertaspora ATCC 74209</name>
    <dbReference type="NCBI Taxonomy" id="1513339"/>
    <lineage>
        <taxon>Eukaryota</taxon>
        <taxon>Fungi</taxon>
        <taxon>Dikarya</taxon>
        <taxon>Ascomycota</taxon>
        <taxon>Pezizomycotina</taxon>
        <taxon>Dothideomycetes</taxon>
        <taxon>Pleosporomycetidae</taxon>
        <taxon>Pleosporales</taxon>
        <taxon>Delitschiaceae</taxon>
        <taxon>Delitschia</taxon>
    </lineage>
</organism>
<dbReference type="Proteomes" id="UP000799536">
    <property type="component" value="Unassembled WGS sequence"/>
</dbReference>
<feature type="transmembrane region" description="Helical" evidence="12">
    <location>
        <begin position="259"/>
        <end position="277"/>
    </location>
</feature>
<proteinExistence type="inferred from homology"/>
<evidence type="ECO:0000256" key="2">
    <source>
        <dbReference type="ARBA" id="ARBA00004687"/>
    </source>
</evidence>
<keyword evidence="7 12" id="KW-0808">Transferase</keyword>
<comment type="caution">
    <text evidence="12">Lacks conserved residue(s) required for the propagation of feature annotation.</text>
</comment>
<dbReference type="OrthoDB" id="10252502at2759"/>
<comment type="function">
    <text evidence="12">Mannosyltransferase involved in glycosylphosphatidylinositol-anchor biosynthesis.</text>
</comment>
<keyword evidence="13" id="KW-0732">Signal</keyword>
<keyword evidence="9 12" id="KW-0256">Endoplasmic reticulum</keyword>
<accession>A0A9P4JQZ7</accession>
<gene>
    <name evidence="14" type="ORF">GQ43DRAFT_365634</name>
</gene>
<evidence type="ECO:0000256" key="13">
    <source>
        <dbReference type="SAM" id="SignalP"/>
    </source>
</evidence>
<evidence type="ECO:0000256" key="3">
    <source>
        <dbReference type="ARBA" id="ARBA00008698"/>
    </source>
</evidence>
<comment type="caution">
    <text evidence="14">The sequence shown here is derived from an EMBL/GenBank/DDBJ whole genome shotgun (WGS) entry which is preliminary data.</text>
</comment>
<comment type="subcellular location">
    <subcellularLocation>
        <location evidence="1 12">Endoplasmic reticulum membrane</location>
        <topology evidence="1 12">Multi-pass membrane protein</topology>
    </subcellularLocation>
</comment>
<evidence type="ECO:0000256" key="12">
    <source>
        <dbReference type="RuleBase" id="RU363112"/>
    </source>
</evidence>
<evidence type="ECO:0000256" key="11">
    <source>
        <dbReference type="ARBA" id="ARBA00023136"/>
    </source>
</evidence>
<comment type="similarity">
    <text evidence="3 12">Belongs to the PIGV family.</text>
</comment>
<keyword evidence="5 12" id="KW-0337">GPI-anchor biosynthesis</keyword>
<keyword evidence="11 12" id="KW-0472">Membrane</keyword>